<organism evidence="6 7">
    <name type="scientific">Actinomadura yumaensis</name>
    <dbReference type="NCBI Taxonomy" id="111807"/>
    <lineage>
        <taxon>Bacteria</taxon>
        <taxon>Bacillati</taxon>
        <taxon>Actinomycetota</taxon>
        <taxon>Actinomycetes</taxon>
        <taxon>Streptosporangiales</taxon>
        <taxon>Thermomonosporaceae</taxon>
        <taxon>Actinomadura</taxon>
    </lineage>
</organism>
<evidence type="ECO:0000256" key="1">
    <source>
        <dbReference type="ARBA" id="ARBA00009836"/>
    </source>
</evidence>
<gene>
    <name evidence="5" type="primary">kptA</name>
    <name evidence="6" type="ORF">ACFQKB_15225</name>
</gene>
<reference evidence="7" key="1">
    <citation type="journal article" date="2019" name="Int. J. Syst. Evol. Microbiol.">
        <title>The Global Catalogue of Microorganisms (GCM) 10K type strain sequencing project: providing services to taxonomists for standard genome sequencing and annotation.</title>
        <authorList>
            <consortium name="The Broad Institute Genomics Platform"/>
            <consortium name="The Broad Institute Genome Sequencing Center for Infectious Disease"/>
            <person name="Wu L."/>
            <person name="Ma J."/>
        </authorList>
    </citation>
    <scope>NUCLEOTIDE SEQUENCE [LARGE SCALE GENOMIC DNA]</scope>
    <source>
        <strain evidence="7">JCM 3369</strain>
    </source>
</reference>
<comment type="caution">
    <text evidence="6">The sequence shown here is derived from an EMBL/GenBank/DDBJ whole genome shotgun (WGS) entry which is preliminary data.</text>
</comment>
<dbReference type="Pfam" id="PF01885">
    <property type="entry name" value="PTS_2-RNA"/>
    <property type="match status" value="1"/>
</dbReference>
<dbReference type="InterPro" id="IPR002745">
    <property type="entry name" value="Ptrans_KptA/Tpt1"/>
</dbReference>
<dbReference type="PANTHER" id="PTHR12684:SF2">
    <property type="entry name" value="TRNA 2'-PHOSPHOTRANSFERASE 1"/>
    <property type="match status" value="1"/>
</dbReference>
<dbReference type="HAMAP" id="MF_00299">
    <property type="entry name" value="KptA"/>
    <property type="match status" value="1"/>
</dbReference>
<dbReference type="SUPFAM" id="SSF56399">
    <property type="entry name" value="ADP-ribosylation"/>
    <property type="match status" value="1"/>
</dbReference>
<name>A0ABW2CH49_9ACTN</name>
<dbReference type="NCBIfam" id="NF002014">
    <property type="entry name" value="PRK00819.1-4"/>
    <property type="match status" value="1"/>
</dbReference>
<dbReference type="PANTHER" id="PTHR12684">
    <property type="entry name" value="PUTATIVE PHOSPHOTRANSFERASE"/>
    <property type="match status" value="1"/>
</dbReference>
<dbReference type="GO" id="GO:0016740">
    <property type="term" value="F:transferase activity"/>
    <property type="evidence" value="ECO:0007669"/>
    <property type="project" value="UniProtKB-KW"/>
</dbReference>
<comment type="function">
    <text evidence="4 5">Removes the 2'-phosphate from RNA via an intermediate in which the phosphate is ADP-ribosylated by NAD followed by a presumed transesterification to release the RNA and generate ADP-ribose 1''-2''-cyclic phosphate (APPR&gt;P). May function as an ADP-ribosylase.</text>
</comment>
<protein>
    <recommendedName>
        <fullName evidence="5">Probable RNA 2'-phosphotransferase</fullName>
        <ecNumber evidence="5">2.7.1.-</ecNumber>
    </recommendedName>
</protein>
<proteinExistence type="inferred from homology"/>
<dbReference type="RefSeq" id="WP_160819378.1">
    <property type="nucleotide sequence ID" value="NZ_JBHSXE010000001.1"/>
</dbReference>
<dbReference type="EMBL" id="JBHSXS010000007">
    <property type="protein sequence ID" value="MFC6881118.1"/>
    <property type="molecule type" value="Genomic_DNA"/>
</dbReference>
<dbReference type="Gene3D" id="1.10.10.970">
    <property type="entry name" value="RNA 2'-phosphotransferase, Tpt1/KptA family, N-terminal domain"/>
    <property type="match status" value="1"/>
</dbReference>
<dbReference type="EC" id="2.7.1.-" evidence="5"/>
<dbReference type="Gene3D" id="3.20.170.30">
    <property type="match status" value="1"/>
</dbReference>
<evidence type="ECO:0000256" key="4">
    <source>
        <dbReference type="ARBA" id="ARBA00025212"/>
    </source>
</evidence>
<dbReference type="InterPro" id="IPR042081">
    <property type="entry name" value="RNA_2'-PTrans_C"/>
</dbReference>
<evidence type="ECO:0000313" key="7">
    <source>
        <dbReference type="Proteomes" id="UP001596380"/>
    </source>
</evidence>
<dbReference type="InterPro" id="IPR022928">
    <property type="entry name" value="RNA_2'-PTrans_KptA"/>
</dbReference>
<evidence type="ECO:0000313" key="6">
    <source>
        <dbReference type="EMBL" id="MFC6881118.1"/>
    </source>
</evidence>
<evidence type="ECO:0000256" key="5">
    <source>
        <dbReference type="HAMAP-Rule" id="MF_00299"/>
    </source>
</evidence>
<accession>A0ABW2CH49</accession>
<dbReference type="Proteomes" id="UP001596380">
    <property type="component" value="Unassembled WGS sequence"/>
</dbReference>
<keyword evidence="3 5" id="KW-0520">NAD</keyword>
<sequence length="212" mass="23334">MDERRLVKISKYLAKHLRHRPERIGLTLDEHGWAEVSDLLAAAARHGFALTRAELEHVVAHNDKRRYAFDAERLRIRASQGHSIEIDLDLPAAPPPPLLYHGTVERSLERIERDGLLPMARHAVHLSSDRETARRVGARHGAPVVLIVDAGRMAAAGHTFHLSPNGVWLVAEVPPQYLTRLGGQGFGVSAAMAETVSDHVRGLRTHGGGEPT</sequence>
<comment type="similarity">
    <text evidence="1 5">Belongs to the KptA/TPT1 family.</text>
</comment>
<keyword evidence="2 5" id="KW-0808">Transferase</keyword>
<dbReference type="InterPro" id="IPR042080">
    <property type="entry name" value="RNA_2'-PTrans_N"/>
</dbReference>
<evidence type="ECO:0000256" key="2">
    <source>
        <dbReference type="ARBA" id="ARBA00022679"/>
    </source>
</evidence>
<keyword evidence="7" id="KW-1185">Reference proteome</keyword>
<evidence type="ECO:0000256" key="3">
    <source>
        <dbReference type="ARBA" id="ARBA00023027"/>
    </source>
</evidence>